<protein>
    <recommendedName>
        <fullName evidence="1">PRELI/MSF1 domain-containing protein</fullName>
    </recommendedName>
</protein>
<gene>
    <name evidence="2" type="ORF">GTHE00462_LOCUS40367</name>
</gene>
<dbReference type="AlphaFoldDB" id="A0A7S4PQY6"/>
<reference evidence="2" key="1">
    <citation type="submission" date="2021-01" db="EMBL/GenBank/DDBJ databases">
        <authorList>
            <person name="Corre E."/>
            <person name="Pelletier E."/>
            <person name="Niang G."/>
            <person name="Scheremetjew M."/>
            <person name="Finn R."/>
            <person name="Kale V."/>
            <person name="Holt S."/>
            <person name="Cochrane G."/>
            <person name="Meng A."/>
            <person name="Brown T."/>
            <person name="Cohen L."/>
        </authorList>
    </citation>
    <scope>NUCLEOTIDE SEQUENCE</scope>
    <source>
        <strain evidence="2">CCMP 2712</strain>
    </source>
</reference>
<evidence type="ECO:0000259" key="1">
    <source>
        <dbReference type="PROSITE" id="PS50904"/>
    </source>
</evidence>
<proteinExistence type="predicted"/>
<dbReference type="PROSITE" id="PS50904">
    <property type="entry name" value="PRELI_MSF1"/>
    <property type="match status" value="1"/>
</dbReference>
<organism evidence="2">
    <name type="scientific">Guillardia theta</name>
    <name type="common">Cryptophyte</name>
    <name type="synonym">Cryptomonas phi</name>
    <dbReference type="NCBI Taxonomy" id="55529"/>
    <lineage>
        <taxon>Eukaryota</taxon>
        <taxon>Cryptophyceae</taxon>
        <taxon>Pyrenomonadales</taxon>
        <taxon>Geminigeraceae</taxon>
        <taxon>Guillardia</taxon>
    </lineage>
</organism>
<accession>A0A7S4PQY6</accession>
<name>A0A7S4PQY6_GUITH</name>
<dbReference type="InterPro" id="IPR037365">
    <property type="entry name" value="Slowmo/Ups"/>
</dbReference>
<dbReference type="Pfam" id="PF04707">
    <property type="entry name" value="PRELI"/>
    <property type="match status" value="1"/>
</dbReference>
<evidence type="ECO:0000313" key="2">
    <source>
        <dbReference type="EMBL" id="CAE2342371.1"/>
    </source>
</evidence>
<dbReference type="InterPro" id="IPR006797">
    <property type="entry name" value="PRELI/MSF1_dom"/>
</dbReference>
<dbReference type="EMBL" id="HBKN01051744">
    <property type="protein sequence ID" value="CAE2342371.1"/>
    <property type="molecule type" value="Transcribed_RNA"/>
</dbReference>
<dbReference type="GO" id="GO:0005758">
    <property type="term" value="C:mitochondrial intermembrane space"/>
    <property type="evidence" value="ECO:0007669"/>
    <property type="project" value="InterPro"/>
</dbReference>
<dbReference type="PANTHER" id="PTHR11158">
    <property type="entry name" value="MSF1/PX19 RELATED"/>
    <property type="match status" value="1"/>
</dbReference>
<feature type="domain" description="PRELI/MSF1" evidence="1">
    <location>
        <begin position="52"/>
        <end position="256"/>
    </location>
</feature>
<sequence>MCRILHCADSPSLTRNGYFCQGYSVDKESSTIAAKQHTTENCCSVKSIVAMVKNESQTIKYRHPFAAVTSSLWSKYDAHKYVKEVEVLERYLDDAGRLHSKRLLTMRGSLPAIFQPFVPVRSVYMLETVVVDAEKQIMTVETSNLNCRSVLQACSKSRYTPDSSSPDDTTKYEIAILVNAFPKTKEHEASQTSPSEGKSEWRFEVVGGAGAESESKSSGYIGGKLETWAVSKLLSNVSKGEKYIEGFCRRWRERHMIYCDQSDEHWHHSGSGHFGPFHHTADDDVSGLMTREDDALANCRNLLSQNQRISKYLYNRFMK</sequence>